<dbReference type="InterPro" id="IPR032710">
    <property type="entry name" value="NTF2-like_dom_sf"/>
</dbReference>
<keyword evidence="3" id="KW-0805">Transcription regulation</keyword>
<evidence type="ECO:0000256" key="1">
    <source>
        <dbReference type="ARBA" id="ARBA00010641"/>
    </source>
</evidence>
<evidence type="ECO:0000313" key="10">
    <source>
        <dbReference type="Proteomes" id="UP001465426"/>
    </source>
</evidence>
<protein>
    <submittedName>
        <fullName evidence="9">Sigma-70 family RNA polymerase sigma factor</fullName>
    </submittedName>
</protein>
<dbReference type="Pfam" id="PF04542">
    <property type="entry name" value="Sigma70_r2"/>
    <property type="match status" value="1"/>
</dbReference>
<organism evidence="9 10">
    <name type="scientific">Niallia hominis</name>
    <dbReference type="NCBI Taxonomy" id="3133173"/>
    <lineage>
        <taxon>Bacteria</taxon>
        <taxon>Bacillati</taxon>
        <taxon>Bacillota</taxon>
        <taxon>Bacilli</taxon>
        <taxon>Bacillales</taxon>
        <taxon>Bacillaceae</taxon>
        <taxon>Niallia</taxon>
    </lineage>
</organism>
<dbReference type="NCBIfam" id="TIGR02937">
    <property type="entry name" value="sigma70-ECF"/>
    <property type="match status" value="1"/>
</dbReference>
<dbReference type="InterPro" id="IPR013249">
    <property type="entry name" value="RNA_pol_sigma70_r4_t2"/>
</dbReference>
<dbReference type="InterPro" id="IPR013325">
    <property type="entry name" value="RNA_pol_sigma_r2"/>
</dbReference>
<evidence type="ECO:0000256" key="2">
    <source>
        <dbReference type="ARBA" id="ARBA00011344"/>
    </source>
</evidence>
<feature type="domain" description="RNA polymerase sigma-70 region 2" evidence="7">
    <location>
        <begin position="23"/>
        <end position="91"/>
    </location>
</feature>
<evidence type="ECO:0000256" key="4">
    <source>
        <dbReference type="ARBA" id="ARBA00023082"/>
    </source>
</evidence>
<evidence type="ECO:0000256" key="3">
    <source>
        <dbReference type="ARBA" id="ARBA00023015"/>
    </source>
</evidence>
<accession>A0ABV1EWP3</accession>
<dbReference type="SUPFAM" id="SSF88946">
    <property type="entry name" value="Sigma2 domain of RNA polymerase sigma factors"/>
    <property type="match status" value="1"/>
</dbReference>
<evidence type="ECO:0000259" key="7">
    <source>
        <dbReference type="Pfam" id="PF04542"/>
    </source>
</evidence>
<dbReference type="InterPro" id="IPR007627">
    <property type="entry name" value="RNA_pol_sigma70_r2"/>
</dbReference>
<sequence>MEKHFTKIFTDESRKLLHEFEEMIASHSKALWNYCKYITGSPWDGEDLYQDTIIKSFGMAPQRWHEITDKKNYLFRIATNAWIDQCRKRKREIGILDDIQTPSIAFSDHLLLEEILLSLESNLTPKQTAAFLLIDVFHFSAEEVAGIVKSTPGGVYSAVQRARKKIASLDFSKSEIYAGTNSAQKETIQAYLQAFNEGNLDKMLRLYSDQAQYEAFLGFQEYSKDEMRNGSLIYGLPGHTAVEKILWGKPVIIVLAATDEGLKIHDIQSQEIENGKIVSHQSYFFRKEFILAAAHELGIQAQLDKPKW</sequence>
<comment type="caution">
    <text evidence="9">The sequence shown here is derived from an EMBL/GenBank/DDBJ whole genome shotgun (WGS) entry which is preliminary data.</text>
</comment>
<dbReference type="InterPro" id="IPR039425">
    <property type="entry name" value="RNA_pol_sigma-70-like"/>
</dbReference>
<evidence type="ECO:0000259" key="8">
    <source>
        <dbReference type="Pfam" id="PF08281"/>
    </source>
</evidence>
<dbReference type="InterPro" id="IPR014284">
    <property type="entry name" value="RNA_pol_sigma-70_dom"/>
</dbReference>
<reference evidence="9 10" key="1">
    <citation type="submission" date="2024-03" db="EMBL/GenBank/DDBJ databases">
        <title>Human intestinal bacterial collection.</title>
        <authorList>
            <person name="Pauvert C."/>
            <person name="Hitch T.C.A."/>
            <person name="Clavel T."/>
        </authorList>
    </citation>
    <scope>NUCLEOTIDE SEQUENCE [LARGE SCALE GENOMIC DNA]</scope>
    <source>
        <strain evidence="9 10">CLA-SR-H024</strain>
    </source>
</reference>
<dbReference type="InterPro" id="IPR013324">
    <property type="entry name" value="RNA_pol_sigma_r3/r4-like"/>
</dbReference>
<dbReference type="Gene3D" id="1.10.10.10">
    <property type="entry name" value="Winged helix-like DNA-binding domain superfamily/Winged helix DNA-binding domain"/>
    <property type="match status" value="1"/>
</dbReference>
<dbReference type="SUPFAM" id="SSF88659">
    <property type="entry name" value="Sigma3 and sigma4 domains of RNA polymerase sigma factors"/>
    <property type="match status" value="1"/>
</dbReference>
<dbReference type="PANTHER" id="PTHR43133:SF8">
    <property type="entry name" value="RNA POLYMERASE SIGMA FACTOR HI_1459-RELATED"/>
    <property type="match status" value="1"/>
</dbReference>
<gene>
    <name evidence="9" type="ORF">WMO63_07565</name>
</gene>
<dbReference type="Pfam" id="PF08281">
    <property type="entry name" value="Sigma70_r4_2"/>
    <property type="match status" value="1"/>
</dbReference>
<proteinExistence type="inferred from homology"/>
<keyword evidence="6" id="KW-0804">Transcription</keyword>
<keyword evidence="5" id="KW-0238">DNA-binding</keyword>
<dbReference type="EMBL" id="JBBMFN010000013">
    <property type="protein sequence ID" value="MEQ2465523.1"/>
    <property type="molecule type" value="Genomic_DNA"/>
</dbReference>
<dbReference type="InterPro" id="IPR036388">
    <property type="entry name" value="WH-like_DNA-bd_sf"/>
</dbReference>
<keyword evidence="10" id="KW-1185">Reference proteome</keyword>
<dbReference type="RefSeq" id="WP_349204572.1">
    <property type="nucleotide sequence ID" value="NZ_JBBMFN010000013.1"/>
</dbReference>
<dbReference type="SUPFAM" id="SSF54427">
    <property type="entry name" value="NTF2-like"/>
    <property type="match status" value="1"/>
</dbReference>
<evidence type="ECO:0000256" key="6">
    <source>
        <dbReference type="ARBA" id="ARBA00023163"/>
    </source>
</evidence>
<feature type="domain" description="RNA polymerase sigma factor 70 region 4 type 2" evidence="8">
    <location>
        <begin position="121"/>
        <end position="166"/>
    </location>
</feature>
<name>A0ABV1EWP3_9BACI</name>
<evidence type="ECO:0000313" key="9">
    <source>
        <dbReference type="EMBL" id="MEQ2465523.1"/>
    </source>
</evidence>
<dbReference type="Gene3D" id="1.10.1740.10">
    <property type="match status" value="1"/>
</dbReference>
<keyword evidence="4" id="KW-0731">Sigma factor</keyword>
<dbReference type="Gene3D" id="3.10.450.50">
    <property type="match status" value="1"/>
</dbReference>
<dbReference type="PANTHER" id="PTHR43133">
    <property type="entry name" value="RNA POLYMERASE ECF-TYPE SIGMA FACTO"/>
    <property type="match status" value="1"/>
</dbReference>
<dbReference type="Proteomes" id="UP001465426">
    <property type="component" value="Unassembled WGS sequence"/>
</dbReference>
<comment type="subunit">
    <text evidence="2">Interacts transiently with the RNA polymerase catalytic core formed by RpoA, RpoB, RpoC and RpoZ (2 alpha, 1 beta, 1 beta' and 1 omega subunit) to form the RNA polymerase holoenzyme that can initiate transcription.</text>
</comment>
<comment type="similarity">
    <text evidence="1">Belongs to the sigma-70 factor family. ECF subfamily.</text>
</comment>
<evidence type="ECO:0000256" key="5">
    <source>
        <dbReference type="ARBA" id="ARBA00023125"/>
    </source>
</evidence>